<organism evidence="2 3">
    <name type="scientific">Paenibacillus vulneris</name>
    <dbReference type="NCBI Taxonomy" id="1133364"/>
    <lineage>
        <taxon>Bacteria</taxon>
        <taxon>Bacillati</taxon>
        <taxon>Bacillota</taxon>
        <taxon>Bacilli</taxon>
        <taxon>Bacillales</taxon>
        <taxon>Paenibacillaceae</taxon>
        <taxon>Paenibacillus</taxon>
    </lineage>
</organism>
<feature type="transmembrane region" description="Helical" evidence="1">
    <location>
        <begin position="106"/>
        <end position="123"/>
    </location>
</feature>
<comment type="caution">
    <text evidence="2">The sequence shown here is derived from an EMBL/GenBank/DDBJ whole genome shotgun (WGS) entry which is preliminary data.</text>
</comment>
<feature type="transmembrane region" description="Helical" evidence="1">
    <location>
        <begin position="76"/>
        <end position="94"/>
    </location>
</feature>
<gene>
    <name evidence="2" type="ORF">ACFQ4B_25410</name>
</gene>
<proteinExistence type="predicted"/>
<feature type="transmembrane region" description="Helical" evidence="1">
    <location>
        <begin position="40"/>
        <end position="64"/>
    </location>
</feature>
<keyword evidence="1" id="KW-0472">Membrane</keyword>
<protein>
    <submittedName>
        <fullName evidence="2">Uncharacterized protein</fullName>
    </submittedName>
</protein>
<keyword evidence="3" id="KW-1185">Reference proteome</keyword>
<feature type="transmembrane region" description="Helical" evidence="1">
    <location>
        <begin position="129"/>
        <end position="151"/>
    </location>
</feature>
<name>A0ABW3UV38_9BACL</name>
<evidence type="ECO:0000256" key="1">
    <source>
        <dbReference type="SAM" id="Phobius"/>
    </source>
</evidence>
<dbReference type="Proteomes" id="UP001597180">
    <property type="component" value="Unassembled WGS sequence"/>
</dbReference>
<keyword evidence="1" id="KW-1133">Transmembrane helix</keyword>
<dbReference type="EMBL" id="JBHTLU010000034">
    <property type="protein sequence ID" value="MFD1223465.1"/>
    <property type="molecule type" value="Genomic_DNA"/>
</dbReference>
<keyword evidence="1" id="KW-0812">Transmembrane</keyword>
<accession>A0ABW3UV38</accession>
<sequence>MTHCLHIKAMAKASRVEAILWSIALPGFGQLLNGKYIKGILLIVLEFFINLKSNLNMIIISSFHGDIQATIDQTNYHWFMFYPCVYMFGIWDAYKDAGGGTKPYAVVPFTFGAFFGTIGVVYSSDFLGAIWLGIFGLCVGFLIGMGLRLILVQQT</sequence>
<dbReference type="RefSeq" id="WP_306293521.1">
    <property type="nucleotide sequence ID" value="NZ_BAABJG010000022.1"/>
</dbReference>
<evidence type="ECO:0000313" key="2">
    <source>
        <dbReference type="EMBL" id="MFD1223465.1"/>
    </source>
</evidence>
<evidence type="ECO:0000313" key="3">
    <source>
        <dbReference type="Proteomes" id="UP001597180"/>
    </source>
</evidence>
<reference evidence="3" key="1">
    <citation type="journal article" date="2019" name="Int. J. Syst. Evol. Microbiol.">
        <title>The Global Catalogue of Microorganisms (GCM) 10K type strain sequencing project: providing services to taxonomists for standard genome sequencing and annotation.</title>
        <authorList>
            <consortium name="The Broad Institute Genomics Platform"/>
            <consortium name="The Broad Institute Genome Sequencing Center for Infectious Disease"/>
            <person name="Wu L."/>
            <person name="Ma J."/>
        </authorList>
    </citation>
    <scope>NUCLEOTIDE SEQUENCE [LARGE SCALE GENOMIC DNA]</scope>
    <source>
        <strain evidence="3">CCUG 53270</strain>
    </source>
</reference>